<dbReference type="GO" id="GO:0031047">
    <property type="term" value="P:regulatory ncRNA-mediated gene silencing"/>
    <property type="evidence" value="ECO:0007669"/>
    <property type="project" value="InterPro"/>
</dbReference>
<keyword evidence="1" id="KW-0175">Coiled coil</keyword>
<feature type="domain" description="XS" evidence="3">
    <location>
        <begin position="192"/>
        <end position="305"/>
    </location>
</feature>
<evidence type="ECO:0000313" key="5">
    <source>
        <dbReference type="Proteomes" id="UP001180020"/>
    </source>
</evidence>
<name>A0AAV9EC18_ACOCL</name>
<reference evidence="4" key="2">
    <citation type="submission" date="2023-06" db="EMBL/GenBank/DDBJ databases">
        <authorList>
            <person name="Ma L."/>
            <person name="Liu K.-W."/>
            <person name="Li Z."/>
            <person name="Hsiao Y.-Y."/>
            <person name="Qi Y."/>
            <person name="Fu T."/>
            <person name="Tang G."/>
            <person name="Zhang D."/>
            <person name="Sun W.-H."/>
            <person name="Liu D.-K."/>
            <person name="Li Y."/>
            <person name="Chen G.-Z."/>
            <person name="Liu X.-D."/>
            <person name="Liao X.-Y."/>
            <person name="Jiang Y.-T."/>
            <person name="Yu X."/>
            <person name="Hao Y."/>
            <person name="Huang J."/>
            <person name="Zhao X.-W."/>
            <person name="Ke S."/>
            <person name="Chen Y.-Y."/>
            <person name="Wu W.-L."/>
            <person name="Hsu J.-L."/>
            <person name="Lin Y.-F."/>
            <person name="Huang M.-D."/>
            <person name="Li C.-Y."/>
            <person name="Huang L."/>
            <person name="Wang Z.-W."/>
            <person name="Zhao X."/>
            <person name="Zhong W.-Y."/>
            <person name="Peng D.-H."/>
            <person name="Ahmad S."/>
            <person name="Lan S."/>
            <person name="Zhang J.-S."/>
            <person name="Tsai W.-C."/>
            <person name="Van De Peer Y."/>
            <person name="Liu Z.-J."/>
        </authorList>
    </citation>
    <scope>NUCLEOTIDE SEQUENCE</scope>
    <source>
        <strain evidence="4">CP</strain>
        <tissue evidence="4">Leaves</tissue>
    </source>
</reference>
<feature type="compositionally biased region" description="Polar residues" evidence="2">
    <location>
        <begin position="91"/>
        <end position="111"/>
    </location>
</feature>
<dbReference type="PANTHER" id="PTHR46602">
    <property type="entry name" value="PROTEIN SUPPRESSOR OF GENE SILENCING 3"/>
    <property type="match status" value="1"/>
</dbReference>
<reference evidence="4" key="1">
    <citation type="journal article" date="2023" name="Nat. Commun.">
        <title>Diploid and tetraploid genomes of Acorus and the evolution of monocots.</title>
        <authorList>
            <person name="Ma L."/>
            <person name="Liu K.W."/>
            <person name="Li Z."/>
            <person name="Hsiao Y.Y."/>
            <person name="Qi Y."/>
            <person name="Fu T."/>
            <person name="Tang G.D."/>
            <person name="Zhang D."/>
            <person name="Sun W.H."/>
            <person name="Liu D.K."/>
            <person name="Li Y."/>
            <person name="Chen G.Z."/>
            <person name="Liu X.D."/>
            <person name="Liao X.Y."/>
            <person name="Jiang Y.T."/>
            <person name="Yu X."/>
            <person name="Hao Y."/>
            <person name="Huang J."/>
            <person name="Zhao X.W."/>
            <person name="Ke S."/>
            <person name="Chen Y.Y."/>
            <person name="Wu W.L."/>
            <person name="Hsu J.L."/>
            <person name="Lin Y.F."/>
            <person name="Huang M.D."/>
            <person name="Li C.Y."/>
            <person name="Huang L."/>
            <person name="Wang Z.W."/>
            <person name="Zhao X."/>
            <person name="Zhong W.Y."/>
            <person name="Peng D.H."/>
            <person name="Ahmad S."/>
            <person name="Lan S."/>
            <person name="Zhang J.S."/>
            <person name="Tsai W.C."/>
            <person name="Van de Peer Y."/>
            <person name="Liu Z.J."/>
        </authorList>
    </citation>
    <scope>NUCLEOTIDE SEQUENCE</scope>
    <source>
        <strain evidence="4">CP</strain>
    </source>
</reference>
<sequence length="521" mass="59523">MNSKKGGSGRGRPSVTGAANSSKGTENSGSGNNIPKLDQPTNNMTVIDLGSDSAHDGNWEIAGKKNKKRSGTDGNKSWGSYDSVPRAQGRSEAQQRPSSLGIPSNNRAQNVDNRRPAGRGNARPPPPNGAIDWYNGLQPLMTHAKTKRSKRVKLHRELASLLEEELHNRGTSVLPASEAFGKWKGLHELMKDHEIVWPPMVVVMNTLLERGENDKWLGMGNEELLEYFHMYPAVKARHSYGPHGHRGMSVLIFEASAIGYLESKRLHEHFAEQETDRDAWDRCRQLFLPGGNRQLYGYMATKEDLDIFNQHSQGKSRLKFDMVSYHEKVSGPMRQMGEDTQLLSFYKKSYAKEKLTSDILKADVGVLSQRLKETREENKFVRLRSKIQHEEHKEEMDAQESFFKNQLEKIHTSMEEKEQMLEKLLQDDRNAKQVGVDSGSNEDRQLKEVEVAKFIEVQTKDIEEYETERDRIVEEYKNEKLKMRQRHFEEEVELEKKLNATLAQLFEKHVPKAPIDNGTDE</sequence>
<organism evidence="4 5">
    <name type="scientific">Acorus calamus</name>
    <name type="common">Sweet flag</name>
    <dbReference type="NCBI Taxonomy" id="4465"/>
    <lineage>
        <taxon>Eukaryota</taxon>
        <taxon>Viridiplantae</taxon>
        <taxon>Streptophyta</taxon>
        <taxon>Embryophyta</taxon>
        <taxon>Tracheophyta</taxon>
        <taxon>Spermatophyta</taxon>
        <taxon>Magnoliopsida</taxon>
        <taxon>Liliopsida</taxon>
        <taxon>Acoraceae</taxon>
        <taxon>Acorus</taxon>
    </lineage>
</organism>
<feature type="compositionally biased region" description="Gly residues" evidence="2">
    <location>
        <begin position="1"/>
        <end position="10"/>
    </location>
</feature>
<evidence type="ECO:0000256" key="2">
    <source>
        <dbReference type="SAM" id="MobiDB-lite"/>
    </source>
</evidence>
<dbReference type="Gene3D" id="3.30.70.2890">
    <property type="entry name" value="XS domain"/>
    <property type="match status" value="1"/>
</dbReference>
<dbReference type="InterPro" id="IPR005380">
    <property type="entry name" value="XS_domain"/>
</dbReference>
<evidence type="ECO:0000259" key="3">
    <source>
        <dbReference type="Pfam" id="PF03468"/>
    </source>
</evidence>
<protein>
    <recommendedName>
        <fullName evidence="3">XS domain-containing protein</fullName>
    </recommendedName>
</protein>
<dbReference type="InterPro" id="IPR038588">
    <property type="entry name" value="XS_domain_sf"/>
</dbReference>
<dbReference type="InterPro" id="IPR044287">
    <property type="entry name" value="SGS3"/>
</dbReference>
<gene>
    <name evidence="4" type="ORF">QJS10_CPA08g01222</name>
</gene>
<feature type="region of interest" description="Disordered" evidence="2">
    <location>
        <begin position="1"/>
        <end position="132"/>
    </location>
</feature>
<dbReference type="EMBL" id="JAUJYO010000008">
    <property type="protein sequence ID" value="KAK1310939.1"/>
    <property type="molecule type" value="Genomic_DNA"/>
</dbReference>
<comment type="caution">
    <text evidence="4">The sequence shown here is derived from an EMBL/GenBank/DDBJ whole genome shotgun (WGS) entry which is preliminary data.</text>
</comment>
<keyword evidence="5" id="KW-1185">Reference proteome</keyword>
<feature type="compositionally biased region" description="Polar residues" evidence="2">
    <location>
        <begin position="17"/>
        <end position="45"/>
    </location>
</feature>
<dbReference type="Pfam" id="PF03468">
    <property type="entry name" value="XS"/>
    <property type="match status" value="1"/>
</dbReference>
<evidence type="ECO:0000313" key="4">
    <source>
        <dbReference type="EMBL" id="KAK1310939.1"/>
    </source>
</evidence>
<proteinExistence type="predicted"/>
<dbReference type="Proteomes" id="UP001180020">
    <property type="component" value="Unassembled WGS sequence"/>
</dbReference>
<dbReference type="PANTHER" id="PTHR46602:SF1">
    <property type="entry name" value="PROTEIN SUPPRESSOR OF GENE SILENCING 3"/>
    <property type="match status" value="1"/>
</dbReference>
<accession>A0AAV9EC18</accession>
<evidence type="ECO:0000256" key="1">
    <source>
        <dbReference type="SAM" id="Coils"/>
    </source>
</evidence>
<dbReference type="AlphaFoldDB" id="A0AAV9EC18"/>
<dbReference type="GO" id="GO:0051607">
    <property type="term" value="P:defense response to virus"/>
    <property type="evidence" value="ECO:0007669"/>
    <property type="project" value="InterPro"/>
</dbReference>
<feature type="coiled-coil region" evidence="1">
    <location>
        <begin position="407"/>
        <end position="482"/>
    </location>
</feature>